<organism evidence="2 3">
    <name type="scientific">Pelotomaculum schinkii</name>
    <dbReference type="NCBI Taxonomy" id="78350"/>
    <lineage>
        <taxon>Bacteria</taxon>
        <taxon>Bacillati</taxon>
        <taxon>Bacillota</taxon>
        <taxon>Clostridia</taxon>
        <taxon>Eubacteriales</taxon>
        <taxon>Desulfotomaculaceae</taxon>
        <taxon>Pelotomaculum</taxon>
    </lineage>
</organism>
<evidence type="ECO:0000256" key="1">
    <source>
        <dbReference type="SAM" id="Phobius"/>
    </source>
</evidence>
<dbReference type="AlphaFoldDB" id="A0A4Y7RBD3"/>
<evidence type="ECO:0000313" key="2">
    <source>
        <dbReference type="EMBL" id="TEB06033.1"/>
    </source>
</evidence>
<comment type="caution">
    <text evidence="2">The sequence shown here is derived from an EMBL/GenBank/DDBJ whole genome shotgun (WGS) entry which is preliminary data.</text>
</comment>
<sequence>MKADKYLLLTFKRLLWIIGAWIAAVFLHNAIYALFYSFFSETNGDEPVFFIIAVVVIPLYFVISLIYTVFRKFSKH</sequence>
<gene>
    <name evidence="2" type="ORF">Psch_03075</name>
</gene>
<protein>
    <submittedName>
        <fullName evidence="2">Uncharacterized protein</fullName>
    </submittedName>
</protein>
<keyword evidence="1" id="KW-0472">Membrane</keyword>
<keyword evidence="1" id="KW-1133">Transmembrane helix</keyword>
<name>A0A4Y7RBD3_9FIRM</name>
<proteinExistence type="predicted"/>
<accession>A0A4Y7RBD3</accession>
<feature type="transmembrane region" description="Helical" evidence="1">
    <location>
        <begin position="14"/>
        <end position="36"/>
    </location>
</feature>
<dbReference type="Proteomes" id="UP000298324">
    <property type="component" value="Unassembled WGS sequence"/>
</dbReference>
<evidence type="ECO:0000313" key="3">
    <source>
        <dbReference type="Proteomes" id="UP000298324"/>
    </source>
</evidence>
<keyword evidence="1" id="KW-0812">Transmembrane</keyword>
<dbReference type="EMBL" id="QFGA01000002">
    <property type="protein sequence ID" value="TEB06033.1"/>
    <property type="molecule type" value="Genomic_DNA"/>
</dbReference>
<reference evidence="2 3" key="1">
    <citation type="journal article" date="2018" name="Environ. Microbiol.">
        <title>Novel energy conservation strategies and behaviour of Pelotomaculum schinkii driving syntrophic propionate catabolism.</title>
        <authorList>
            <person name="Hidalgo-Ahumada C.A.P."/>
            <person name="Nobu M.K."/>
            <person name="Narihiro T."/>
            <person name="Tamaki H."/>
            <person name="Liu W.T."/>
            <person name="Kamagata Y."/>
            <person name="Stams A.J.M."/>
            <person name="Imachi H."/>
            <person name="Sousa D.Z."/>
        </authorList>
    </citation>
    <scope>NUCLEOTIDE SEQUENCE [LARGE SCALE GENOMIC DNA]</scope>
    <source>
        <strain evidence="2 3">HH</strain>
    </source>
</reference>
<feature type="transmembrane region" description="Helical" evidence="1">
    <location>
        <begin position="48"/>
        <end position="70"/>
    </location>
</feature>
<keyword evidence="3" id="KW-1185">Reference proteome</keyword>